<sequence length="235" mass="25585">MVSRIEGNGRDPLLVCEGLRKVYNDSANPVVVLNGADFRLEAGQTVAVVGPSGIGKSTFLHLLGGLDQPDGGAIRFLGQDISRFNPMAMARFRNASIGFVFQFHHLLAEFTALENVMMPALIQGISRKKAAPEAQSVLERVGLSGRLHHRVNLLSGGEQQRVALARALVLHPPLLLADEPTGNLDRANGEAVHTLLMELNAEFRMSMIVVTHNPDLARLMERQITIQNANLVETT</sequence>
<comment type="caution">
    <text evidence="6">The sequence shown here is derived from an EMBL/GenBank/DDBJ whole genome shotgun (WGS) entry which is preliminary data.</text>
</comment>
<dbReference type="AlphaFoldDB" id="A0A7C4RQZ2"/>
<dbReference type="InterPro" id="IPR027417">
    <property type="entry name" value="P-loop_NTPase"/>
</dbReference>
<dbReference type="FunFam" id="3.40.50.300:FF:000032">
    <property type="entry name" value="Export ABC transporter ATP-binding protein"/>
    <property type="match status" value="1"/>
</dbReference>
<evidence type="ECO:0000256" key="1">
    <source>
        <dbReference type="ARBA" id="ARBA00022448"/>
    </source>
</evidence>
<evidence type="ECO:0000256" key="3">
    <source>
        <dbReference type="ARBA" id="ARBA00022840"/>
    </source>
</evidence>
<protein>
    <submittedName>
        <fullName evidence="6">ABC transporter ATP-binding protein</fullName>
    </submittedName>
</protein>
<dbReference type="InterPro" id="IPR003439">
    <property type="entry name" value="ABC_transporter-like_ATP-bd"/>
</dbReference>
<dbReference type="InterPro" id="IPR015854">
    <property type="entry name" value="ABC_transpr_LolD-like"/>
</dbReference>
<reference evidence="6" key="1">
    <citation type="journal article" date="2020" name="mSystems">
        <title>Genome- and Community-Level Interaction Insights into Carbon Utilization and Element Cycling Functions of Hydrothermarchaeota in Hydrothermal Sediment.</title>
        <authorList>
            <person name="Zhou Z."/>
            <person name="Liu Y."/>
            <person name="Xu W."/>
            <person name="Pan J."/>
            <person name="Luo Z.H."/>
            <person name="Li M."/>
        </authorList>
    </citation>
    <scope>NUCLEOTIDE SEQUENCE [LARGE SCALE GENOMIC DNA]</scope>
    <source>
        <strain evidence="6">SpSt-477</strain>
    </source>
</reference>
<dbReference type="Gene3D" id="3.40.50.300">
    <property type="entry name" value="P-loop containing nucleotide triphosphate hydrolases"/>
    <property type="match status" value="1"/>
</dbReference>
<dbReference type="SMART" id="SM00382">
    <property type="entry name" value="AAA"/>
    <property type="match status" value="1"/>
</dbReference>
<dbReference type="Pfam" id="PF00005">
    <property type="entry name" value="ABC_tran"/>
    <property type="match status" value="1"/>
</dbReference>
<keyword evidence="2" id="KW-0547">Nucleotide-binding</keyword>
<dbReference type="GO" id="GO:0016887">
    <property type="term" value="F:ATP hydrolysis activity"/>
    <property type="evidence" value="ECO:0007669"/>
    <property type="project" value="InterPro"/>
</dbReference>
<dbReference type="SUPFAM" id="SSF52540">
    <property type="entry name" value="P-loop containing nucleoside triphosphate hydrolases"/>
    <property type="match status" value="1"/>
</dbReference>
<dbReference type="EMBL" id="DSUH01000097">
    <property type="protein sequence ID" value="HGU32072.1"/>
    <property type="molecule type" value="Genomic_DNA"/>
</dbReference>
<dbReference type="PANTHER" id="PTHR24220:SF689">
    <property type="entry name" value="LIPOPROTEIN-RELEASING SYSTEM ATP-BINDING PROTEIN LOLD"/>
    <property type="match status" value="1"/>
</dbReference>
<dbReference type="InterPro" id="IPR017911">
    <property type="entry name" value="MacB-like_ATP-bd"/>
</dbReference>
<dbReference type="GO" id="GO:0098796">
    <property type="term" value="C:membrane protein complex"/>
    <property type="evidence" value="ECO:0007669"/>
    <property type="project" value="UniProtKB-ARBA"/>
</dbReference>
<evidence type="ECO:0000259" key="5">
    <source>
        <dbReference type="PROSITE" id="PS50893"/>
    </source>
</evidence>
<organism evidence="6">
    <name type="scientific">Desulfatirhabdium butyrativorans</name>
    <dbReference type="NCBI Taxonomy" id="340467"/>
    <lineage>
        <taxon>Bacteria</taxon>
        <taxon>Pseudomonadati</taxon>
        <taxon>Thermodesulfobacteriota</taxon>
        <taxon>Desulfobacteria</taxon>
        <taxon>Desulfobacterales</taxon>
        <taxon>Desulfatirhabdiaceae</taxon>
        <taxon>Desulfatirhabdium</taxon>
    </lineage>
</organism>
<dbReference type="GO" id="GO:0005886">
    <property type="term" value="C:plasma membrane"/>
    <property type="evidence" value="ECO:0007669"/>
    <property type="project" value="TreeGrafter"/>
</dbReference>
<comment type="similarity">
    <text evidence="4">Belongs to the ABC transporter superfamily. Macrolide exporter (TC 3.A.1.122) family.</text>
</comment>
<dbReference type="PANTHER" id="PTHR24220">
    <property type="entry name" value="IMPORT ATP-BINDING PROTEIN"/>
    <property type="match status" value="1"/>
</dbReference>
<dbReference type="InterPro" id="IPR017871">
    <property type="entry name" value="ABC_transporter-like_CS"/>
</dbReference>
<dbReference type="PROSITE" id="PS50893">
    <property type="entry name" value="ABC_TRANSPORTER_2"/>
    <property type="match status" value="1"/>
</dbReference>
<feature type="domain" description="ABC transporter" evidence="5">
    <location>
        <begin position="14"/>
        <end position="234"/>
    </location>
</feature>
<name>A0A7C4RQZ2_9BACT</name>
<dbReference type="InterPro" id="IPR003593">
    <property type="entry name" value="AAA+_ATPase"/>
</dbReference>
<proteinExistence type="inferred from homology"/>
<dbReference type="CDD" id="cd03255">
    <property type="entry name" value="ABC_MJ0796_LolCDE_FtsE"/>
    <property type="match status" value="1"/>
</dbReference>
<keyword evidence="3 6" id="KW-0067">ATP-binding</keyword>
<dbReference type="GO" id="GO:0022857">
    <property type="term" value="F:transmembrane transporter activity"/>
    <property type="evidence" value="ECO:0007669"/>
    <property type="project" value="TreeGrafter"/>
</dbReference>
<evidence type="ECO:0000256" key="4">
    <source>
        <dbReference type="ARBA" id="ARBA00038388"/>
    </source>
</evidence>
<evidence type="ECO:0000313" key="6">
    <source>
        <dbReference type="EMBL" id="HGU32072.1"/>
    </source>
</evidence>
<dbReference type="GO" id="GO:0005524">
    <property type="term" value="F:ATP binding"/>
    <property type="evidence" value="ECO:0007669"/>
    <property type="project" value="UniProtKB-KW"/>
</dbReference>
<evidence type="ECO:0000256" key="2">
    <source>
        <dbReference type="ARBA" id="ARBA00022741"/>
    </source>
</evidence>
<dbReference type="PROSITE" id="PS00211">
    <property type="entry name" value="ABC_TRANSPORTER_1"/>
    <property type="match status" value="1"/>
</dbReference>
<accession>A0A7C4RQZ2</accession>
<keyword evidence="1" id="KW-0813">Transport</keyword>
<gene>
    <name evidence="6" type="ORF">ENS29_04360</name>
</gene>